<gene>
    <name evidence="3" type="ORF">LJ739_08980</name>
</gene>
<accession>A0ABS8G703</accession>
<dbReference type="Gene3D" id="3.40.50.300">
    <property type="entry name" value="P-loop containing nucleotide triphosphate hydrolases"/>
    <property type="match status" value="1"/>
</dbReference>
<evidence type="ECO:0000256" key="2">
    <source>
        <dbReference type="PROSITE-ProRule" id="PRU00339"/>
    </source>
</evidence>
<feature type="repeat" description="TPR" evidence="2">
    <location>
        <begin position="276"/>
        <end position="309"/>
    </location>
</feature>
<protein>
    <submittedName>
        <fullName evidence="3">Sulfotransferase</fullName>
    </submittedName>
</protein>
<dbReference type="InterPro" id="IPR026634">
    <property type="entry name" value="TPST-like"/>
</dbReference>
<dbReference type="PANTHER" id="PTHR12788">
    <property type="entry name" value="PROTEIN-TYROSINE SULFOTRANSFERASE 2"/>
    <property type="match status" value="1"/>
</dbReference>
<comment type="caution">
    <text evidence="3">The sequence shown here is derived from an EMBL/GenBank/DDBJ whole genome shotgun (WGS) entry which is preliminary data.</text>
</comment>
<name>A0ABS8G703_9ALTE</name>
<dbReference type="Pfam" id="PF13469">
    <property type="entry name" value="Sulfotransfer_3"/>
    <property type="match status" value="1"/>
</dbReference>
<evidence type="ECO:0000313" key="3">
    <source>
        <dbReference type="EMBL" id="MCC2616372.1"/>
    </source>
</evidence>
<evidence type="ECO:0000313" key="4">
    <source>
        <dbReference type="Proteomes" id="UP001520878"/>
    </source>
</evidence>
<dbReference type="Pfam" id="PF14559">
    <property type="entry name" value="TPR_19"/>
    <property type="match status" value="2"/>
</dbReference>
<organism evidence="3 4">
    <name type="scientific">Fluctibacter halophilus</name>
    <dbReference type="NCBI Taxonomy" id="226011"/>
    <lineage>
        <taxon>Bacteria</taxon>
        <taxon>Pseudomonadati</taxon>
        <taxon>Pseudomonadota</taxon>
        <taxon>Gammaproteobacteria</taxon>
        <taxon>Alteromonadales</taxon>
        <taxon>Alteromonadaceae</taxon>
        <taxon>Fluctibacter</taxon>
    </lineage>
</organism>
<proteinExistence type="predicted"/>
<reference evidence="3 4" key="1">
    <citation type="submission" date="2021-10" db="EMBL/GenBank/DDBJ databases">
        <title>Draft genome of Aestuariibacter halophilus JC2043.</title>
        <authorList>
            <person name="Emsley S.A."/>
            <person name="Pfannmuller K.M."/>
            <person name="Ushijima B."/>
            <person name="Saw J.H."/>
            <person name="Videau P."/>
        </authorList>
    </citation>
    <scope>NUCLEOTIDE SEQUENCE [LARGE SCALE GENOMIC DNA]</scope>
    <source>
        <strain evidence="3 4">JC2043</strain>
    </source>
</reference>
<dbReference type="EMBL" id="JAJEWP010000002">
    <property type="protein sequence ID" value="MCC2616372.1"/>
    <property type="molecule type" value="Genomic_DNA"/>
</dbReference>
<keyword evidence="2" id="KW-0802">TPR repeat</keyword>
<dbReference type="InterPro" id="IPR027417">
    <property type="entry name" value="P-loop_NTPase"/>
</dbReference>
<dbReference type="SUPFAM" id="SSF52540">
    <property type="entry name" value="P-loop containing nucleoside triphosphate hydrolases"/>
    <property type="match status" value="1"/>
</dbReference>
<keyword evidence="4" id="KW-1185">Reference proteome</keyword>
<dbReference type="SMART" id="SM00028">
    <property type="entry name" value="TPR"/>
    <property type="match status" value="6"/>
</dbReference>
<dbReference type="Gene3D" id="1.25.40.10">
    <property type="entry name" value="Tetratricopeptide repeat domain"/>
    <property type="match status" value="2"/>
</dbReference>
<evidence type="ECO:0000256" key="1">
    <source>
        <dbReference type="ARBA" id="ARBA00022679"/>
    </source>
</evidence>
<dbReference type="PROSITE" id="PS50005">
    <property type="entry name" value="TPR"/>
    <property type="match status" value="2"/>
</dbReference>
<dbReference type="InterPro" id="IPR011990">
    <property type="entry name" value="TPR-like_helical_dom_sf"/>
</dbReference>
<dbReference type="SUPFAM" id="SSF48452">
    <property type="entry name" value="TPR-like"/>
    <property type="match status" value="1"/>
</dbReference>
<dbReference type="PANTHER" id="PTHR12788:SF10">
    <property type="entry name" value="PROTEIN-TYROSINE SULFOTRANSFERASE"/>
    <property type="match status" value="1"/>
</dbReference>
<feature type="repeat" description="TPR" evidence="2">
    <location>
        <begin position="208"/>
        <end position="241"/>
    </location>
</feature>
<dbReference type="Proteomes" id="UP001520878">
    <property type="component" value="Unassembled WGS sequence"/>
</dbReference>
<sequence>MTQTSSIERQIQQRLQQADVNGAIALADQHLAGATDAEKPPLLYLKAVAQRIAGALTDAHATLDDLLTRLPEHARGHQEKGYLFKAQGQCKAAAWHFYRACQSNPALLSSWRELKTLYQAQDNDTALMMATEQVNYLGQLPPPLLGALDLMFEGQLSQADQVCRRYLQQHKHDPQGLIILAQIAVRRKALLEAEFILDSCVALDPENQQARSDLAGVLAKLGRFAEALEHIEQLLVAQPDNPHYLTARATAWVGVGRIEDAILAYQQLIAAAPERAGLKVLLGHAYKALGRTADAIKAYQQAIACEPTFGDAYWSLANMKTYRFDDQQLAQMAHTASGELSLEDSIPLQFAMGKGWEDKREYDRAFSCYAKGNRLKRQNSGFAIQAIEQQVERTIAACDKQLFERHKGAGTDAPDPIFVVGLPRAGSTLLEQILSSHSQVDGTMELHHVLAQASRLGQKAPGYPENLREIQTDLFARFGQQYLEQTRAYRQQAPLFVDKMPNNFLHVGLIHLMLPNATIIDARRDPMACCFSGFKQLFGEGQEFTYDLDDIARYYKAYQRLMQHWDEVLPGKVLRVQHEEVIDDLEGQVRRLLAHCKLPFESGCLTFYETQRAIKTPSAEQVRQPIYRSGMQQWRNFASHLEPLLVHFNGAGADA</sequence>
<keyword evidence="1" id="KW-0808">Transferase</keyword>
<dbReference type="InterPro" id="IPR019734">
    <property type="entry name" value="TPR_rpt"/>
</dbReference>